<keyword evidence="1" id="KW-0677">Repeat</keyword>
<dbReference type="Pfam" id="PF13637">
    <property type="entry name" value="Ank_4"/>
    <property type="match status" value="1"/>
</dbReference>
<keyword evidence="5" id="KW-1185">Reference proteome</keyword>
<dbReference type="Gene3D" id="1.25.40.20">
    <property type="entry name" value="Ankyrin repeat-containing domain"/>
    <property type="match status" value="2"/>
</dbReference>
<dbReference type="Pfam" id="PF12796">
    <property type="entry name" value="Ank_2"/>
    <property type="match status" value="1"/>
</dbReference>
<gene>
    <name evidence="4" type="ORF">K435DRAFT_793021</name>
</gene>
<keyword evidence="2 3" id="KW-0040">ANK repeat</keyword>
<dbReference type="PANTHER" id="PTHR24198:SF165">
    <property type="entry name" value="ANKYRIN REPEAT-CONTAINING PROTEIN-RELATED"/>
    <property type="match status" value="1"/>
</dbReference>
<dbReference type="InterPro" id="IPR002110">
    <property type="entry name" value="Ankyrin_rpt"/>
</dbReference>
<organism evidence="4 5">
    <name type="scientific">Dendrothele bispora (strain CBS 962.96)</name>
    <dbReference type="NCBI Taxonomy" id="1314807"/>
    <lineage>
        <taxon>Eukaryota</taxon>
        <taxon>Fungi</taxon>
        <taxon>Dikarya</taxon>
        <taxon>Basidiomycota</taxon>
        <taxon>Agaricomycotina</taxon>
        <taxon>Agaricomycetes</taxon>
        <taxon>Agaricomycetidae</taxon>
        <taxon>Agaricales</taxon>
        <taxon>Agaricales incertae sedis</taxon>
        <taxon>Dendrothele</taxon>
    </lineage>
</organism>
<dbReference type="AlphaFoldDB" id="A0A4S8MGJ9"/>
<dbReference type="OrthoDB" id="194358at2759"/>
<dbReference type="PROSITE" id="PS50297">
    <property type="entry name" value="ANK_REP_REGION"/>
    <property type="match status" value="2"/>
</dbReference>
<accession>A0A4S8MGJ9</accession>
<evidence type="ECO:0000313" key="4">
    <source>
        <dbReference type="EMBL" id="THV01800.1"/>
    </source>
</evidence>
<dbReference type="EMBL" id="ML179084">
    <property type="protein sequence ID" value="THV01800.1"/>
    <property type="molecule type" value="Genomic_DNA"/>
</dbReference>
<reference evidence="4 5" key="1">
    <citation type="journal article" date="2019" name="Nat. Ecol. Evol.">
        <title>Megaphylogeny resolves global patterns of mushroom evolution.</title>
        <authorList>
            <person name="Varga T."/>
            <person name="Krizsan K."/>
            <person name="Foldi C."/>
            <person name="Dima B."/>
            <person name="Sanchez-Garcia M."/>
            <person name="Sanchez-Ramirez S."/>
            <person name="Szollosi G.J."/>
            <person name="Szarkandi J.G."/>
            <person name="Papp V."/>
            <person name="Albert L."/>
            <person name="Andreopoulos W."/>
            <person name="Angelini C."/>
            <person name="Antonin V."/>
            <person name="Barry K.W."/>
            <person name="Bougher N.L."/>
            <person name="Buchanan P."/>
            <person name="Buyck B."/>
            <person name="Bense V."/>
            <person name="Catcheside P."/>
            <person name="Chovatia M."/>
            <person name="Cooper J."/>
            <person name="Damon W."/>
            <person name="Desjardin D."/>
            <person name="Finy P."/>
            <person name="Geml J."/>
            <person name="Haridas S."/>
            <person name="Hughes K."/>
            <person name="Justo A."/>
            <person name="Karasinski D."/>
            <person name="Kautmanova I."/>
            <person name="Kiss B."/>
            <person name="Kocsube S."/>
            <person name="Kotiranta H."/>
            <person name="LaButti K.M."/>
            <person name="Lechner B.E."/>
            <person name="Liimatainen K."/>
            <person name="Lipzen A."/>
            <person name="Lukacs Z."/>
            <person name="Mihaltcheva S."/>
            <person name="Morgado L.N."/>
            <person name="Niskanen T."/>
            <person name="Noordeloos M.E."/>
            <person name="Ohm R.A."/>
            <person name="Ortiz-Santana B."/>
            <person name="Ovrebo C."/>
            <person name="Racz N."/>
            <person name="Riley R."/>
            <person name="Savchenko A."/>
            <person name="Shiryaev A."/>
            <person name="Soop K."/>
            <person name="Spirin V."/>
            <person name="Szebenyi C."/>
            <person name="Tomsovsky M."/>
            <person name="Tulloss R.E."/>
            <person name="Uehling J."/>
            <person name="Grigoriev I.V."/>
            <person name="Vagvolgyi C."/>
            <person name="Papp T."/>
            <person name="Martin F.M."/>
            <person name="Miettinen O."/>
            <person name="Hibbett D.S."/>
            <person name="Nagy L.G."/>
        </authorList>
    </citation>
    <scope>NUCLEOTIDE SEQUENCE [LARGE SCALE GENOMIC DNA]</scope>
    <source>
        <strain evidence="4 5">CBS 962.96</strain>
    </source>
</reference>
<dbReference type="Proteomes" id="UP000297245">
    <property type="component" value="Unassembled WGS sequence"/>
</dbReference>
<feature type="repeat" description="ANK" evidence="3">
    <location>
        <begin position="207"/>
        <end position="236"/>
    </location>
</feature>
<evidence type="ECO:0000256" key="3">
    <source>
        <dbReference type="PROSITE-ProRule" id="PRU00023"/>
    </source>
</evidence>
<evidence type="ECO:0000256" key="2">
    <source>
        <dbReference type="ARBA" id="ARBA00023043"/>
    </source>
</evidence>
<protein>
    <submittedName>
        <fullName evidence="4">Ankyrin</fullName>
    </submittedName>
</protein>
<dbReference type="PROSITE" id="PS50088">
    <property type="entry name" value="ANK_REPEAT"/>
    <property type="match status" value="2"/>
</dbReference>
<dbReference type="SUPFAM" id="SSF48403">
    <property type="entry name" value="Ankyrin repeat"/>
    <property type="match status" value="1"/>
</dbReference>
<dbReference type="InterPro" id="IPR036770">
    <property type="entry name" value="Ankyrin_rpt-contain_sf"/>
</dbReference>
<name>A0A4S8MGJ9_DENBC</name>
<evidence type="ECO:0000313" key="5">
    <source>
        <dbReference type="Proteomes" id="UP000297245"/>
    </source>
</evidence>
<evidence type="ECO:0000256" key="1">
    <source>
        <dbReference type="ARBA" id="ARBA00022737"/>
    </source>
</evidence>
<proteinExistence type="predicted"/>
<dbReference type="SMART" id="SM00248">
    <property type="entry name" value="ANK"/>
    <property type="match status" value="5"/>
</dbReference>
<feature type="repeat" description="ANK" evidence="3">
    <location>
        <begin position="160"/>
        <end position="192"/>
    </location>
</feature>
<dbReference type="PANTHER" id="PTHR24198">
    <property type="entry name" value="ANKYRIN REPEAT AND PROTEIN KINASE DOMAIN-CONTAINING PROTEIN"/>
    <property type="match status" value="1"/>
</dbReference>
<sequence>MSTISERFTLACTNDSVDEIRLILADCTTTASALQDHPLQEGLTVAAQNGNSTIVKYLLGNGFIMSPDVIIAASKSQSVEVFQAMIDSGWNINQSAGHTGDALSHAVAADRTMLTKWLLEHGANPNENYRSETWTCLDLGVIHASPQTVELLLEHGANKQNANSLILASFYGRIDMIDLLLDHGVDIDEIPDNDLTHDSQREKGLGNALHIGAREGREDVVRCLLRRGADKAITDSLHRTATDLAKMNGHNAVVELLQDTEDMV</sequence>